<gene>
    <name evidence="3" type="ORF">HNQ70_001808</name>
</gene>
<dbReference type="GO" id="GO:0016788">
    <property type="term" value="F:hydrolase activity, acting on ester bonds"/>
    <property type="evidence" value="ECO:0007669"/>
    <property type="project" value="UniProtKB-ARBA"/>
</dbReference>
<sequence length="282" mass="29185">MLLLAAKLALAPLLILQGSRVRRLATRLPEAAGEREALLGSGSGGGEPLRLLIVGDSATAGVGAAHQREALAGRLAERLLERLPARAAALRWRLVARCGATTADALALLEADAAAGTAAAFPADVAVLAVGVNDVTGQLPVGRWLQRMEAIARRLEREHGVRLLVISGLPPMHLFPALPQPLRWYLGASARRYDRALRKWASRRPRTVFVPLPAMTDPALMASDGFHPGPPAYRAWADALAAGIVAAGIDAARAGRSEPAPVGGLSAGGSRADAGGASPPPG</sequence>
<dbReference type="EMBL" id="JACHGB010000003">
    <property type="protein sequence ID" value="MBB5271798.1"/>
    <property type="molecule type" value="Genomic_DNA"/>
</dbReference>
<dbReference type="InterPro" id="IPR036514">
    <property type="entry name" value="SGNH_hydro_sf"/>
</dbReference>
<accession>A0A7W8M8H6</accession>
<feature type="domain" description="SGNH hydrolase-type esterase" evidence="2">
    <location>
        <begin position="54"/>
        <end position="235"/>
    </location>
</feature>
<dbReference type="Gene3D" id="3.40.50.1110">
    <property type="entry name" value="SGNH hydrolase"/>
    <property type="match status" value="1"/>
</dbReference>
<keyword evidence="4" id="KW-1185">Reference proteome</keyword>
<evidence type="ECO:0000313" key="3">
    <source>
        <dbReference type="EMBL" id="MBB5271798.1"/>
    </source>
</evidence>
<evidence type="ECO:0000256" key="1">
    <source>
        <dbReference type="SAM" id="MobiDB-lite"/>
    </source>
</evidence>
<dbReference type="SUPFAM" id="SSF52266">
    <property type="entry name" value="SGNH hydrolase"/>
    <property type="match status" value="1"/>
</dbReference>
<dbReference type="RefSeq" id="WP_183966500.1">
    <property type="nucleotide sequence ID" value="NZ_BAABEW010000001.1"/>
</dbReference>
<feature type="region of interest" description="Disordered" evidence="1">
    <location>
        <begin position="256"/>
        <end position="282"/>
    </location>
</feature>
<reference evidence="3 4" key="1">
    <citation type="submission" date="2020-08" db="EMBL/GenBank/DDBJ databases">
        <title>Genomic Encyclopedia of Type Strains, Phase IV (KMG-IV): sequencing the most valuable type-strain genomes for metagenomic binning, comparative biology and taxonomic classification.</title>
        <authorList>
            <person name="Goeker M."/>
        </authorList>
    </citation>
    <scope>NUCLEOTIDE SEQUENCE [LARGE SCALE GENOMIC DNA]</scope>
    <source>
        <strain evidence="3 4">DSM 29781</strain>
    </source>
</reference>
<dbReference type="Pfam" id="PF13472">
    <property type="entry name" value="Lipase_GDSL_2"/>
    <property type="match status" value="1"/>
</dbReference>
<protein>
    <submittedName>
        <fullName evidence="3">Lysophospholipase L1-like esterase</fullName>
    </submittedName>
</protein>
<dbReference type="InterPro" id="IPR013830">
    <property type="entry name" value="SGNH_hydro"/>
</dbReference>
<dbReference type="AlphaFoldDB" id="A0A7W8M8H6"/>
<organism evidence="3 4">
    <name type="scientific">Quisquiliibacterium transsilvanicum</name>
    <dbReference type="NCBI Taxonomy" id="1549638"/>
    <lineage>
        <taxon>Bacteria</taxon>
        <taxon>Pseudomonadati</taxon>
        <taxon>Pseudomonadota</taxon>
        <taxon>Betaproteobacteria</taxon>
        <taxon>Burkholderiales</taxon>
        <taxon>Burkholderiaceae</taxon>
        <taxon>Quisquiliibacterium</taxon>
    </lineage>
</organism>
<dbReference type="CDD" id="cd01836">
    <property type="entry name" value="FeeA_FeeB_like"/>
    <property type="match status" value="1"/>
</dbReference>
<name>A0A7W8M8H6_9BURK</name>
<comment type="caution">
    <text evidence="3">The sequence shown here is derived from an EMBL/GenBank/DDBJ whole genome shotgun (WGS) entry which is preliminary data.</text>
</comment>
<evidence type="ECO:0000259" key="2">
    <source>
        <dbReference type="Pfam" id="PF13472"/>
    </source>
</evidence>
<feature type="compositionally biased region" description="Low complexity" evidence="1">
    <location>
        <begin position="268"/>
        <end position="282"/>
    </location>
</feature>
<dbReference type="Proteomes" id="UP000532440">
    <property type="component" value="Unassembled WGS sequence"/>
</dbReference>
<proteinExistence type="predicted"/>
<evidence type="ECO:0000313" key="4">
    <source>
        <dbReference type="Proteomes" id="UP000532440"/>
    </source>
</evidence>